<feature type="chain" id="PRO_5003313122" description="Carbohydrate binding domain-containing protein" evidence="1">
    <location>
        <begin position="20"/>
        <end position="301"/>
    </location>
</feature>
<dbReference type="GO" id="GO:0005201">
    <property type="term" value="F:extracellular matrix structural constituent"/>
    <property type="evidence" value="ECO:0007669"/>
    <property type="project" value="TreeGrafter"/>
</dbReference>
<dbReference type="GeneID" id="14876626"/>
<dbReference type="PANTHER" id="PTHR33239">
    <property type="entry name" value="CELLULOSE-BINDING DOMAIN-CONTAINING PROTEIN-RELATED"/>
    <property type="match status" value="1"/>
</dbReference>
<keyword evidence="1" id="KW-0732">Signal</keyword>
<dbReference type="AlphaFoldDB" id="F4PGX5"/>
<name>F4PGX5_CACFS</name>
<dbReference type="GO" id="GO:0031012">
    <property type="term" value="C:extracellular matrix"/>
    <property type="evidence" value="ECO:0007669"/>
    <property type="project" value="TreeGrafter"/>
</dbReference>
<dbReference type="KEGG" id="dfa:DFA_03204"/>
<dbReference type="InterPro" id="IPR052879">
    <property type="entry name" value="Dd_Spore_Germination_Stalk"/>
</dbReference>
<dbReference type="Pfam" id="PF09478">
    <property type="entry name" value="CBM49"/>
    <property type="match status" value="1"/>
</dbReference>
<dbReference type="Proteomes" id="UP000007797">
    <property type="component" value="Unassembled WGS sequence"/>
</dbReference>
<evidence type="ECO:0000313" key="3">
    <source>
        <dbReference type="EMBL" id="EGG24959.1"/>
    </source>
</evidence>
<evidence type="ECO:0000313" key="4">
    <source>
        <dbReference type="Proteomes" id="UP000007797"/>
    </source>
</evidence>
<dbReference type="GO" id="GO:0030246">
    <property type="term" value="F:carbohydrate binding"/>
    <property type="evidence" value="ECO:0007669"/>
    <property type="project" value="InterPro"/>
</dbReference>
<feature type="signal peptide" evidence="1">
    <location>
        <begin position="1"/>
        <end position="19"/>
    </location>
</feature>
<gene>
    <name evidence="3" type="ORF">DFA_03204</name>
</gene>
<evidence type="ECO:0000256" key="1">
    <source>
        <dbReference type="SAM" id="SignalP"/>
    </source>
</evidence>
<dbReference type="OrthoDB" id="17643at2759"/>
<organism evidence="3 4">
    <name type="scientific">Cavenderia fasciculata</name>
    <name type="common">Slime mold</name>
    <name type="synonym">Dictyostelium fasciculatum</name>
    <dbReference type="NCBI Taxonomy" id="261658"/>
    <lineage>
        <taxon>Eukaryota</taxon>
        <taxon>Amoebozoa</taxon>
        <taxon>Evosea</taxon>
        <taxon>Eumycetozoa</taxon>
        <taxon>Dictyostelia</taxon>
        <taxon>Acytosteliales</taxon>
        <taxon>Cavenderiaceae</taxon>
        <taxon>Cavenderia</taxon>
    </lineage>
</organism>
<dbReference type="InterPro" id="IPR019028">
    <property type="entry name" value="CBM_49"/>
</dbReference>
<dbReference type="GO" id="GO:0030198">
    <property type="term" value="P:extracellular matrix organization"/>
    <property type="evidence" value="ECO:0007669"/>
    <property type="project" value="TreeGrafter"/>
</dbReference>
<protein>
    <recommendedName>
        <fullName evidence="2">Carbohydrate binding domain-containing protein</fullName>
    </recommendedName>
</protein>
<accession>F4PGX5</accession>
<reference evidence="4" key="1">
    <citation type="journal article" date="2011" name="Genome Res.">
        <title>Phylogeny-wide analysis of social amoeba genomes highlights ancient origins for complex intercellular communication.</title>
        <authorList>
            <person name="Heidel A.J."/>
            <person name="Lawal H.M."/>
            <person name="Felder M."/>
            <person name="Schilde C."/>
            <person name="Helps N.R."/>
            <person name="Tunggal B."/>
            <person name="Rivero F."/>
            <person name="John U."/>
            <person name="Schleicher M."/>
            <person name="Eichinger L."/>
            <person name="Platzer M."/>
            <person name="Noegel A.A."/>
            <person name="Schaap P."/>
            <person name="Gloeckner G."/>
        </authorList>
    </citation>
    <scope>NUCLEOTIDE SEQUENCE [LARGE SCALE GENOMIC DNA]</scope>
    <source>
        <strain evidence="4">SH3</strain>
    </source>
</reference>
<evidence type="ECO:0000259" key="2">
    <source>
        <dbReference type="SMART" id="SM01063"/>
    </source>
</evidence>
<feature type="domain" description="Carbohydrate binding" evidence="2">
    <location>
        <begin position="203"/>
        <end position="289"/>
    </location>
</feature>
<keyword evidence="4" id="KW-1185">Reference proteome</keyword>
<dbReference type="SMART" id="SM01063">
    <property type="entry name" value="CBM49"/>
    <property type="match status" value="1"/>
</dbReference>
<proteinExistence type="predicted"/>
<dbReference type="Gene3D" id="2.60.120.260">
    <property type="entry name" value="Galactose-binding domain-like"/>
    <property type="match status" value="1"/>
</dbReference>
<dbReference type="EMBL" id="GL883006">
    <property type="protein sequence ID" value="EGG24959.1"/>
    <property type="molecule type" value="Genomic_DNA"/>
</dbReference>
<dbReference type="OMA" id="DWSWAKP"/>
<dbReference type="RefSeq" id="XP_004362810.1">
    <property type="nucleotide sequence ID" value="XM_004362753.1"/>
</dbReference>
<sequence>MRIHFLVLLLLCITTSSYAGYVPKCVNGLSQTIYGDALGKDCFDWSWAAGRKWDACDPVHSGKHSFSFTPTNWDGLYINLGHPINPTHDSHISFWVHGGGMAGQKMAVRLTKNKVALAREYPLYGANSVLVGCNDIRPTNWTQGVISLHDVDPISYDGIQFVAQGQNCSKPVFIDTVEVLLRCDSDPHVKTLPTCACPSESCVTIAVKETNNTWTQDNCEYTQYDVILKNVAGKAITRIDFVADKFDCRSDEDIWGVQNVAHGRWGIPTYMGGLTKGGEYKFGCVAKRGTAGFKVVYVEYS</sequence>